<evidence type="ECO:0000256" key="3">
    <source>
        <dbReference type="ARBA" id="ARBA00023163"/>
    </source>
</evidence>
<dbReference type="OrthoDB" id="9816431at2"/>
<dbReference type="PROSITE" id="PS50977">
    <property type="entry name" value="HTH_TETR_2"/>
    <property type="match status" value="1"/>
</dbReference>
<evidence type="ECO:0000313" key="6">
    <source>
        <dbReference type="EMBL" id="OWJ67177.1"/>
    </source>
</evidence>
<dbReference type="GO" id="GO:0000976">
    <property type="term" value="F:transcription cis-regulatory region binding"/>
    <property type="evidence" value="ECO:0007669"/>
    <property type="project" value="TreeGrafter"/>
</dbReference>
<keyword evidence="1" id="KW-0805">Transcription regulation</keyword>
<dbReference type="Gene3D" id="1.10.357.10">
    <property type="entry name" value="Tetracycline Repressor, domain 2"/>
    <property type="match status" value="1"/>
</dbReference>
<evidence type="ECO:0000313" key="7">
    <source>
        <dbReference type="Proteomes" id="UP000196655"/>
    </source>
</evidence>
<dbReference type="PRINTS" id="PR00455">
    <property type="entry name" value="HTHTETR"/>
</dbReference>
<dbReference type="Proteomes" id="UP000196655">
    <property type="component" value="Unassembled WGS sequence"/>
</dbReference>
<feature type="domain" description="HTH tetR-type" evidence="5">
    <location>
        <begin position="2"/>
        <end position="62"/>
    </location>
</feature>
<dbReference type="InterPro" id="IPR039536">
    <property type="entry name" value="TetR_C_Proteobacteria"/>
</dbReference>
<dbReference type="FunFam" id="1.10.10.60:FF:000141">
    <property type="entry name" value="TetR family transcriptional regulator"/>
    <property type="match status" value="1"/>
</dbReference>
<keyword evidence="7" id="KW-1185">Reference proteome</keyword>
<accession>A0A211ZPZ7</accession>
<evidence type="ECO:0000259" key="5">
    <source>
        <dbReference type="PROSITE" id="PS50977"/>
    </source>
</evidence>
<evidence type="ECO:0000256" key="1">
    <source>
        <dbReference type="ARBA" id="ARBA00023015"/>
    </source>
</evidence>
<dbReference type="InterPro" id="IPR001647">
    <property type="entry name" value="HTH_TetR"/>
</dbReference>
<feature type="DNA-binding region" description="H-T-H motif" evidence="4">
    <location>
        <begin position="25"/>
        <end position="44"/>
    </location>
</feature>
<protein>
    <submittedName>
        <fullName evidence="6">TetR family transcriptional regulator</fullName>
    </submittedName>
</protein>
<sequence>MEEKRQALLDGALRVFARDGYARASIDDIAREAGVSTRTLYNHFGSKAGLFEAVIQASAARVARSQIAMMERQLSAVTDLDADLVAFGKALLASRADHPEHFALIRQIRADQHHIPRPAIERWQEAGPLRVRSALARYLSRLGEQGLLRLEDPDRAAVHLLALIATAVEPFAATPLSEEDVDAAIAAAVRVFLRGYGGEAGAGS</sequence>
<reference evidence="7" key="1">
    <citation type="submission" date="2017-05" db="EMBL/GenBank/DDBJ databases">
        <authorList>
            <person name="Macchi M."/>
            <person name="Festa S."/>
            <person name="Coppotelli B.M."/>
            <person name="Morelli I.S."/>
        </authorList>
    </citation>
    <scope>NUCLEOTIDE SEQUENCE [LARGE SCALE GENOMIC DNA]</scope>
    <source>
        <strain evidence="7">I</strain>
    </source>
</reference>
<organism evidence="6 7">
    <name type="scientific">Inquilinus limosus</name>
    <dbReference type="NCBI Taxonomy" id="171674"/>
    <lineage>
        <taxon>Bacteria</taxon>
        <taxon>Pseudomonadati</taxon>
        <taxon>Pseudomonadota</taxon>
        <taxon>Alphaproteobacteria</taxon>
        <taxon>Rhodospirillales</taxon>
        <taxon>Rhodospirillaceae</taxon>
        <taxon>Inquilinus</taxon>
    </lineage>
</organism>
<proteinExistence type="predicted"/>
<dbReference type="EMBL" id="NHON01000016">
    <property type="protein sequence ID" value="OWJ67177.1"/>
    <property type="molecule type" value="Genomic_DNA"/>
</dbReference>
<keyword evidence="2 4" id="KW-0238">DNA-binding</keyword>
<dbReference type="GO" id="GO:0003700">
    <property type="term" value="F:DNA-binding transcription factor activity"/>
    <property type="evidence" value="ECO:0007669"/>
    <property type="project" value="TreeGrafter"/>
</dbReference>
<dbReference type="Pfam" id="PF14246">
    <property type="entry name" value="TetR_C_7"/>
    <property type="match status" value="1"/>
</dbReference>
<dbReference type="InterPro" id="IPR050109">
    <property type="entry name" value="HTH-type_TetR-like_transc_reg"/>
</dbReference>
<dbReference type="InterPro" id="IPR009057">
    <property type="entry name" value="Homeodomain-like_sf"/>
</dbReference>
<dbReference type="PANTHER" id="PTHR30055">
    <property type="entry name" value="HTH-TYPE TRANSCRIPTIONAL REGULATOR RUTR"/>
    <property type="match status" value="1"/>
</dbReference>
<dbReference type="SUPFAM" id="SSF46689">
    <property type="entry name" value="Homeodomain-like"/>
    <property type="match status" value="1"/>
</dbReference>
<dbReference type="Pfam" id="PF00440">
    <property type="entry name" value="TetR_N"/>
    <property type="match status" value="1"/>
</dbReference>
<evidence type="ECO:0000256" key="2">
    <source>
        <dbReference type="ARBA" id="ARBA00023125"/>
    </source>
</evidence>
<dbReference type="AlphaFoldDB" id="A0A211ZPZ7"/>
<dbReference type="PROSITE" id="PS01081">
    <property type="entry name" value="HTH_TETR_1"/>
    <property type="match status" value="1"/>
</dbReference>
<dbReference type="InterPro" id="IPR023772">
    <property type="entry name" value="DNA-bd_HTH_TetR-type_CS"/>
</dbReference>
<name>A0A211ZPZ7_9PROT</name>
<dbReference type="PANTHER" id="PTHR30055:SF146">
    <property type="entry name" value="HTH-TYPE TRANSCRIPTIONAL DUAL REGULATOR CECR"/>
    <property type="match status" value="1"/>
</dbReference>
<keyword evidence="3" id="KW-0804">Transcription</keyword>
<gene>
    <name evidence="6" type="ORF">BWR60_10950</name>
</gene>
<evidence type="ECO:0000256" key="4">
    <source>
        <dbReference type="PROSITE-ProRule" id="PRU00335"/>
    </source>
</evidence>
<comment type="caution">
    <text evidence="6">The sequence shown here is derived from an EMBL/GenBank/DDBJ whole genome shotgun (WGS) entry which is preliminary data.</text>
</comment>